<evidence type="ECO:0000256" key="1">
    <source>
        <dbReference type="ARBA" id="ARBA00010617"/>
    </source>
</evidence>
<dbReference type="CDD" id="cd11029">
    <property type="entry name" value="CYP107-like"/>
    <property type="match status" value="1"/>
</dbReference>
<dbReference type="PROSITE" id="PS00086">
    <property type="entry name" value="CYTOCHROME_P450"/>
    <property type="match status" value="1"/>
</dbReference>
<comment type="similarity">
    <text evidence="1 7">Belongs to the cytochrome P450 family.</text>
</comment>
<dbReference type="AlphaFoldDB" id="A0A7T4PBD0"/>
<gene>
    <name evidence="8" type="ORF">I8755_00690</name>
    <name evidence="9" type="ORF">I8755_37510</name>
</gene>
<dbReference type="PRINTS" id="PR00359">
    <property type="entry name" value="BP450"/>
</dbReference>
<dbReference type="EMBL" id="CP065959">
    <property type="protein sequence ID" value="QQC87111.1"/>
    <property type="molecule type" value="Genomic_DNA"/>
</dbReference>
<keyword evidence="6 7" id="KW-0503">Monooxygenase</keyword>
<keyword evidence="5 7" id="KW-0408">Iron</keyword>
<dbReference type="PANTHER" id="PTHR46696">
    <property type="entry name" value="P450, PUTATIVE (EUROFUNG)-RELATED"/>
    <property type="match status" value="1"/>
</dbReference>
<evidence type="ECO:0000313" key="8">
    <source>
        <dbReference type="EMBL" id="QQC87111.1"/>
    </source>
</evidence>
<accession>A0A7T4PBD0</accession>
<dbReference type="Gene3D" id="1.10.630.10">
    <property type="entry name" value="Cytochrome P450"/>
    <property type="match status" value="1"/>
</dbReference>
<dbReference type="EMBL" id="CP065959">
    <property type="protein sequence ID" value="QQC93392.1"/>
    <property type="molecule type" value="Genomic_DNA"/>
</dbReference>
<dbReference type="InterPro" id="IPR017972">
    <property type="entry name" value="Cyt_P450_CS"/>
</dbReference>
<dbReference type="FunFam" id="1.10.630.10:FF:000018">
    <property type="entry name" value="Cytochrome P450 monooxygenase"/>
    <property type="match status" value="1"/>
</dbReference>
<dbReference type="PRINTS" id="PR00385">
    <property type="entry name" value="P450"/>
</dbReference>
<evidence type="ECO:0000256" key="5">
    <source>
        <dbReference type="ARBA" id="ARBA00023004"/>
    </source>
</evidence>
<dbReference type="Pfam" id="PF00067">
    <property type="entry name" value="p450"/>
    <property type="match status" value="1"/>
</dbReference>
<evidence type="ECO:0000256" key="6">
    <source>
        <dbReference type="ARBA" id="ARBA00023033"/>
    </source>
</evidence>
<evidence type="ECO:0000256" key="7">
    <source>
        <dbReference type="RuleBase" id="RU000461"/>
    </source>
</evidence>
<organism evidence="8 10">
    <name type="scientific">Streptomyces alfalfae</name>
    <dbReference type="NCBI Taxonomy" id="1642299"/>
    <lineage>
        <taxon>Bacteria</taxon>
        <taxon>Bacillati</taxon>
        <taxon>Actinomycetota</taxon>
        <taxon>Actinomycetes</taxon>
        <taxon>Kitasatosporales</taxon>
        <taxon>Streptomycetaceae</taxon>
        <taxon>Streptomyces</taxon>
    </lineage>
</organism>
<dbReference type="InterPro" id="IPR002397">
    <property type="entry name" value="Cyt_P450_B"/>
</dbReference>
<sequence>MATSVCPYAIDLSGSGLAAEAALLQRQGPAARVLLPGGVQAWAVTRHDTAKRLLSDPAVSKDAPQHWPPLREGRIGDDWPLYHWVTAKNMLSAYGAEHARLRRLIAGAFTHRRSEGLRPRVEEYAAGLLQSLARRPGGEAVDLIAHFALELPIQVICELFGVSPSERPLLRHGLSESFRTSATAGEVRAAQASLHQVLAELIAAKRLAPTDDLASALVWTRDTDGARLTEQELVDTLLLMIGAGHETTVNLLGNAIVELLSSPGQRRQVIEGAIGWDVVIEETLRARGPAGYVPMRFAVRDIVLEEGLVIRQGDAILISFAATGLDPRQHGPDARSFRADRPARKDHLAFGFGVHHCPGASLARLEAAVALPALFARFPRMRLARAPHELEPTPSFITNGFREIPVLLDPQSTA</sequence>
<evidence type="ECO:0000256" key="4">
    <source>
        <dbReference type="ARBA" id="ARBA00023002"/>
    </source>
</evidence>
<reference evidence="8 10" key="1">
    <citation type="submission" date="2020-12" db="EMBL/GenBank/DDBJ databases">
        <title>Identification and biosynthesis of polyene macrolides produced by Streptomyces alfalfae Men-myco-93-63.</title>
        <authorList>
            <person name="Liu D."/>
            <person name="Li Y."/>
            <person name="Liu L."/>
            <person name="Han X."/>
            <person name="Shen F."/>
        </authorList>
    </citation>
    <scope>NUCLEOTIDE SEQUENCE [LARGE SCALE GENOMIC DNA]</scope>
    <source>
        <strain evidence="8 10">Men-myco-93-63</strain>
    </source>
</reference>
<dbReference type="PANTHER" id="PTHR46696:SF1">
    <property type="entry name" value="CYTOCHROME P450 YJIB-RELATED"/>
    <property type="match status" value="1"/>
</dbReference>
<evidence type="ECO:0000256" key="3">
    <source>
        <dbReference type="ARBA" id="ARBA00022723"/>
    </source>
</evidence>
<evidence type="ECO:0000313" key="10">
    <source>
        <dbReference type="Proteomes" id="UP000596130"/>
    </source>
</evidence>
<dbReference type="InterPro" id="IPR001128">
    <property type="entry name" value="Cyt_P450"/>
</dbReference>
<keyword evidence="2 7" id="KW-0349">Heme</keyword>
<dbReference type="SUPFAM" id="SSF48264">
    <property type="entry name" value="Cytochrome P450"/>
    <property type="match status" value="1"/>
</dbReference>
<dbReference type="RefSeq" id="WP_198501390.1">
    <property type="nucleotide sequence ID" value="NZ_CP065959.1"/>
</dbReference>
<proteinExistence type="inferred from homology"/>
<dbReference type="GO" id="GO:0005506">
    <property type="term" value="F:iron ion binding"/>
    <property type="evidence" value="ECO:0007669"/>
    <property type="project" value="InterPro"/>
</dbReference>
<evidence type="ECO:0000313" key="9">
    <source>
        <dbReference type="EMBL" id="QQC93392.1"/>
    </source>
</evidence>
<evidence type="ECO:0000256" key="2">
    <source>
        <dbReference type="ARBA" id="ARBA00022617"/>
    </source>
</evidence>
<dbReference type="Proteomes" id="UP000596130">
    <property type="component" value="Chromosome"/>
</dbReference>
<dbReference type="GO" id="GO:0016705">
    <property type="term" value="F:oxidoreductase activity, acting on paired donors, with incorporation or reduction of molecular oxygen"/>
    <property type="evidence" value="ECO:0007669"/>
    <property type="project" value="InterPro"/>
</dbReference>
<dbReference type="GO" id="GO:0020037">
    <property type="term" value="F:heme binding"/>
    <property type="evidence" value="ECO:0007669"/>
    <property type="project" value="InterPro"/>
</dbReference>
<keyword evidence="3 7" id="KW-0479">Metal-binding</keyword>
<dbReference type="GO" id="GO:0004497">
    <property type="term" value="F:monooxygenase activity"/>
    <property type="evidence" value="ECO:0007669"/>
    <property type="project" value="UniProtKB-KW"/>
</dbReference>
<protein>
    <submittedName>
        <fullName evidence="8">Cytochrome P450</fullName>
    </submittedName>
</protein>
<dbReference type="InterPro" id="IPR036396">
    <property type="entry name" value="Cyt_P450_sf"/>
</dbReference>
<name>A0A7T4PBD0_9ACTN</name>
<keyword evidence="4 7" id="KW-0560">Oxidoreductase</keyword>